<keyword evidence="3" id="KW-1185">Reference proteome</keyword>
<protein>
    <submittedName>
        <fullName evidence="2">Uncharacterized protein</fullName>
    </submittedName>
</protein>
<evidence type="ECO:0000256" key="1">
    <source>
        <dbReference type="SAM" id="MobiDB-lite"/>
    </source>
</evidence>
<feature type="region of interest" description="Disordered" evidence="1">
    <location>
        <begin position="1"/>
        <end position="29"/>
    </location>
</feature>
<feature type="compositionally biased region" description="Basic and acidic residues" evidence="1">
    <location>
        <begin position="78"/>
        <end position="90"/>
    </location>
</feature>
<reference evidence="2" key="1">
    <citation type="submission" date="2023-10" db="EMBL/GenBank/DDBJ databases">
        <authorList>
            <person name="Chen Y."/>
            <person name="Shah S."/>
            <person name="Dougan E. K."/>
            <person name="Thang M."/>
            <person name="Chan C."/>
        </authorList>
    </citation>
    <scope>NUCLEOTIDE SEQUENCE [LARGE SCALE GENOMIC DNA]</scope>
</reference>
<accession>A0ABN9RUR2</accession>
<dbReference type="Proteomes" id="UP001189429">
    <property type="component" value="Unassembled WGS sequence"/>
</dbReference>
<gene>
    <name evidence="2" type="ORF">PCOR1329_LOCUS23752</name>
</gene>
<evidence type="ECO:0000313" key="3">
    <source>
        <dbReference type="Proteomes" id="UP001189429"/>
    </source>
</evidence>
<sequence>MRARSEPAAAALGQEEADRGVGGGSARRRPAAAPLLLGRVLLQPLEPLPSTGSCRPLLEDDEDTARGGAAVPKGTAASREEPGLEGERRVAATCSSLSGARPRGGSEACMESRRTSQRCLPGTHLSTLPRRPFSSGRPFRLITRTASPRLNRPAPSGSLDRGSTLDLSTTFSTGRSLDCAAAAVHNDAAASRHQVLEAFLGQPRGQKIHAPPGEPLHGEEELVSDFLHEGLDGCRRLHRDLLLHVVGGPGNIRYPGAPKRAARKRGDSAP</sequence>
<evidence type="ECO:0000313" key="2">
    <source>
        <dbReference type="EMBL" id="CAK0822844.1"/>
    </source>
</evidence>
<proteinExistence type="predicted"/>
<comment type="caution">
    <text evidence="2">The sequence shown here is derived from an EMBL/GenBank/DDBJ whole genome shotgun (WGS) entry which is preliminary data.</text>
</comment>
<name>A0ABN9RUR2_9DINO</name>
<dbReference type="EMBL" id="CAUYUJ010008091">
    <property type="protein sequence ID" value="CAK0822844.1"/>
    <property type="molecule type" value="Genomic_DNA"/>
</dbReference>
<organism evidence="2 3">
    <name type="scientific">Prorocentrum cordatum</name>
    <dbReference type="NCBI Taxonomy" id="2364126"/>
    <lineage>
        <taxon>Eukaryota</taxon>
        <taxon>Sar</taxon>
        <taxon>Alveolata</taxon>
        <taxon>Dinophyceae</taxon>
        <taxon>Prorocentrales</taxon>
        <taxon>Prorocentraceae</taxon>
        <taxon>Prorocentrum</taxon>
    </lineage>
</organism>
<feature type="region of interest" description="Disordered" evidence="1">
    <location>
        <begin position="45"/>
        <end position="137"/>
    </location>
</feature>